<reference evidence="12 13" key="1">
    <citation type="submission" date="2018-04" db="EMBL/GenBank/DDBJ databases">
        <title>Genomic Encyclopedia of Type Strains, Phase IV (KMG-IV): sequencing the most valuable type-strain genomes for metagenomic binning, comparative biology and taxonomic classification.</title>
        <authorList>
            <person name="Goeker M."/>
        </authorList>
    </citation>
    <scope>NUCLEOTIDE SEQUENCE [LARGE SCALE GENOMIC DNA]</scope>
    <source>
        <strain evidence="12 13">DSM 28688</strain>
    </source>
</reference>
<feature type="transmembrane region" description="Helical" evidence="8">
    <location>
        <begin position="7"/>
        <end position="25"/>
    </location>
</feature>
<feature type="domain" description="Multidrug resistance protein MdtA-like alpha-helical hairpin" evidence="9">
    <location>
        <begin position="83"/>
        <end position="151"/>
    </location>
</feature>
<keyword evidence="4 8" id="KW-1133">Transmembrane helix</keyword>
<evidence type="ECO:0000256" key="3">
    <source>
        <dbReference type="ARBA" id="ARBA00022692"/>
    </source>
</evidence>
<evidence type="ECO:0000256" key="1">
    <source>
        <dbReference type="ARBA" id="ARBA00004167"/>
    </source>
</evidence>
<comment type="caution">
    <text evidence="12">The sequence shown here is derived from an EMBL/GenBank/DDBJ whole genome shotgun (WGS) entry which is preliminary data.</text>
</comment>
<evidence type="ECO:0000313" key="12">
    <source>
        <dbReference type="EMBL" id="PVY78912.1"/>
    </source>
</evidence>
<dbReference type="PANTHER" id="PTHR30367">
    <property type="entry name" value="P-HYDROXYBENZOIC ACID EFFLUX PUMP SUBUNIT AAEA-RELATED"/>
    <property type="match status" value="1"/>
</dbReference>
<dbReference type="RefSeq" id="WP_116918161.1">
    <property type="nucleotide sequence ID" value="NZ_QEKQ01000001.1"/>
</dbReference>
<keyword evidence="6 8" id="KW-0472">Membrane</keyword>
<organism evidence="12 13">
    <name type="scientific">Tamilnaduibacter salinus</name>
    <dbReference type="NCBI Taxonomy" id="1484056"/>
    <lineage>
        <taxon>Bacteria</taxon>
        <taxon>Pseudomonadati</taxon>
        <taxon>Pseudomonadota</taxon>
        <taxon>Gammaproteobacteria</taxon>
        <taxon>Pseudomonadales</taxon>
        <taxon>Marinobacteraceae</taxon>
        <taxon>Tamilnaduibacter</taxon>
    </lineage>
</organism>
<comment type="similarity">
    <text evidence="2">Belongs to the membrane fusion protein (MFP) (TC 8.A.1) family.</text>
</comment>
<evidence type="ECO:0000256" key="4">
    <source>
        <dbReference type="ARBA" id="ARBA00022989"/>
    </source>
</evidence>
<dbReference type="InterPro" id="IPR050393">
    <property type="entry name" value="MFP_Efflux_Pump"/>
</dbReference>
<dbReference type="InterPro" id="IPR058634">
    <property type="entry name" value="AaeA-lik-b-barrel"/>
</dbReference>
<dbReference type="Gene3D" id="1.10.287.470">
    <property type="entry name" value="Helix hairpin bin"/>
    <property type="match status" value="1"/>
</dbReference>
<feature type="domain" description="Multidrug resistance protein MdtA-like barrel-sandwich hybrid" evidence="10">
    <location>
        <begin position="43"/>
        <end position="180"/>
    </location>
</feature>
<dbReference type="SUPFAM" id="SSF111369">
    <property type="entry name" value="HlyD-like secretion proteins"/>
    <property type="match status" value="1"/>
</dbReference>
<dbReference type="EMBL" id="QEKQ01000001">
    <property type="protein sequence ID" value="PVY78912.1"/>
    <property type="molecule type" value="Genomic_DNA"/>
</dbReference>
<evidence type="ECO:0000259" key="9">
    <source>
        <dbReference type="Pfam" id="PF25876"/>
    </source>
</evidence>
<proteinExistence type="inferred from homology"/>
<dbReference type="GO" id="GO:0016020">
    <property type="term" value="C:membrane"/>
    <property type="evidence" value="ECO:0007669"/>
    <property type="project" value="InterPro"/>
</dbReference>
<feature type="coiled-coil region" evidence="7">
    <location>
        <begin position="83"/>
        <end position="155"/>
    </location>
</feature>
<dbReference type="Pfam" id="PF25917">
    <property type="entry name" value="BSH_RND"/>
    <property type="match status" value="1"/>
</dbReference>
<keyword evidence="5 7" id="KW-0175">Coiled coil</keyword>
<sequence>MGKLLRIGITLSVLAVAILAGTWVWHHYLYSPWTRDGRIQADVVTVTPDVSGWVTNLAVTHHESVDEGDLLFTVDDTRYQAALTEARAQLARQKSALELARHQYQRRKALSGERAISEEDLETYRIQMQSAKADHDLAKARLKEARIDLERTRIRAPADGTISNLSLREGNYATRGQPALSLIQDGSLYVTGYFEETKIQRIHPGQKATMTLMGSDQTLTGTVTGIARGIADANTQGNDQLLPEVQQVFNWVRLAQRIPVEVALDPVPDELNLSAGMTVSIRLKAE</sequence>
<dbReference type="Pfam" id="PF25963">
    <property type="entry name" value="Beta-barrel_AAEA"/>
    <property type="match status" value="1"/>
</dbReference>
<dbReference type="AlphaFoldDB" id="A0A2U1D0J2"/>
<protein>
    <submittedName>
        <fullName evidence="12">RND family efflux transporter MFP subunit</fullName>
    </submittedName>
</protein>
<name>A0A2U1D0J2_9GAMM</name>
<keyword evidence="3 8" id="KW-0812">Transmembrane</keyword>
<accession>A0A2U1D0J2</accession>
<evidence type="ECO:0000256" key="8">
    <source>
        <dbReference type="SAM" id="Phobius"/>
    </source>
</evidence>
<evidence type="ECO:0000259" key="11">
    <source>
        <dbReference type="Pfam" id="PF25963"/>
    </source>
</evidence>
<dbReference type="Pfam" id="PF25876">
    <property type="entry name" value="HH_MFP_RND"/>
    <property type="match status" value="1"/>
</dbReference>
<dbReference type="GO" id="GO:0022857">
    <property type="term" value="F:transmembrane transporter activity"/>
    <property type="evidence" value="ECO:0007669"/>
    <property type="project" value="InterPro"/>
</dbReference>
<dbReference type="Proteomes" id="UP000245887">
    <property type="component" value="Unassembled WGS sequence"/>
</dbReference>
<dbReference type="Gene3D" id="2.40.30.170">
    <property type="match status" value="1"/>
</dbReference>
<dbReference type="InterPro" id="IPR058625">
    <property type="entry name" value="MdtA-like_BSH"/>
</dbReference>
<gene>
    <name evidence="12" type="ORF">C8D92_101116</name>
</gene>
<feature type="domain" description="p-hydroxybenzoic acid efflux pump subunit AaeA-like beta-barrel" evidence="11">
    <location>
        <begin position="187"/>
        <end position="282"/>
    </location>
</feature>
<comment type="subcellular location">
    <subcellularLocation>
        <location evidence="1">Membrane</location>
        <topology evidence="1">Single-pass membrane protein</topology>
    </subcellularLocation>
</comment>
<dbReference type="InterPro" id="IPR006143">
    <property type="entry name" value="RND_pump_MFP"/>
</dbReference>
<dbReference type="OrthoDB" id="9811754at2"/>
<evidence type="ECO:0000256" key="6">
    <source>
        <dbReference type="ARBA" id="ARBA00023136"/>
    </source>
</evidence>
<evidence type="ECO:0000313" key="13">
    <source>
        <dbReference type="Proteomes" id="UP000245887"/>
    </source>
</evidence>
<evidence type="ECO:0000259" key="10">
    <source>
        <dbReference type="Pfam" id="PF25917"/>
    </source>
</evidence>
<dbReference type="InterPro" id="IPR058624">
    <property type="entry name" value="MdtA-like_HH"/>
</dbReference>
<evidence type="ECO:0000256" key="2">
    <source>
        <dbReference type="ARBA" id="ARBA00009477"/>
    </source>
</evidence>
<evidence type="ECO:0000256" key="5">
    <source>
        <dbReference type="ARBA" id="ARBA00023054"/>
    </source>
</evidence>
<dbReference type="NCBIfam" id="TIGR01730">
    <property type="entry name" value="RND_mfp"/>
    <property type="match status" value="1"/>
</dbReference>
<dbReference type="PANTHER" id="PTHR30367:SF1">
    <property type="entry name" value="MULTIDRUG RESISTANCE PROTEIN MDTN"/>
    <property type="match status" value="1"/>
</dbReference>
<evidence type="ECO:0000256" key="7">
    <source>
        <dbReference type="SAM" id="Coils"/>
    </source>
</evidence>